<dbReference type="EMBL" id="GBRH01206658">
    <property type="protein sequence ID" value="JAD91237.1"/>
    <property type="molecule type" value="Transcribed_RNA"/>
</dbReference>
<reference evidence="1" key="2">
    <citation type="journal article" date="2015" name="Data Brief">
        <title>Shoot transcriptome of the giant reed, Arundo donax.</title>
        <authorList>
            <person name="Barrero R.A."/>
            <person name="Guerrero F.D."/>
            <person name="Moolhuijzen P."/>
            <person name="Goolsby J.A."/>
            <person name="Tidwell J."/>
            <person name="Bellgard S.E."/>
            <person name="Bellgard M.I."/>
        </authorList>
    </citation>
    <scope>NUCLEOTIDE SEQUENCE</scope>
    <source>
        <tissue evidence="1">Shoot tissue taken approximately 20 cm above the soil surface</tissue>
    </source>
</reference>
<evidence type="ECO:0000313" key="1">
    <source>
        <dbReference type="EMBL" id="JAD91237.1"/>
    </source>
</evidence>
<dbReference type="AlphaFoldDB" id="A0A0A9E5H9"/>
<reference evidence="1" key="1">
    <citation type="submission" date="2014-09" db="EMBL/GenBank/DDBJ databases">
        <authorList>
            <person name="Magalhaes I.L.F."/>
            <person name="Oliveira U."/>
            <person name="Santos F.R."/>
            <person name="Vidigal T.H.D.A."/>
            <person name="Brescovit A.D."/>
            <person name="Santos A.J."/>
        </authorList>
    </citation>
    <scope>NUCLEOTIDE SEQUENCE</scope>
    <source>
        <tissue evidence="1">Shoot tissue taken approximately 20 cm above the soil surface</tissue>
    </source>
</reference>
<accession>A0A0A9E5H9</accession>
<sequence length="52" mass="5614">MIPQTGASKQMVTFGFARSSTCLSFLKALFETSAKLLAIQYVASQLEQPCGL</sequence>
<proteinExistence type="predicted"/>
<protein>
    <submittedName>
        <fullName evidence="1">Uncharacterized protein</fullName>
    </submittedName>
</protein>
<name>A0A0A9E5H9_ARUDO</name>
<organism evidence="1">
    <name type="scientific">Arundo donax</name>
    <name type="common">Giant reed</name>
    <name type="synonym">Donax arundinaceus</name>
    <dbReference type="NCBI Taxonomy" id="35708"/>
    <lineage>
        <taxon>Eukaryota</taxon>
        <taxon>Viridiplantae</taxon>
        <taxon>Streptophyta</taxon>
        <taxon>Embryophyta</taxon>
        <taxon>Tracheophyta</taxon>
        <taxon>Spermatophyta</taxon>
        <taxon>Magnoliopsida</taxon>
        <taxon>Liliopsida</taxon>
        <taxon>Poales</taxon>
        <taxon>Poaceae</taxon>
        <taxon>PACMAD clade</taxon>
        <taxon>Arundinoideae</taxon>
        <taxon>Arundineae</taxon>
        <taxon>Arundo</taxon>
    </lineage>
</organism>